<dbReference type="AlphaFoldDB" id="A0A485NP30"/>
<evidence type="ECO:0000256" key="5">
    <source>
        <dbReference type="ARBA" id="ARBA00023242"/>
    </source>
</evidence>
<feature type="domain" description="RNA polymerase III subunit Rpc25" evidence="8">
    <location>
        <begin position="91"/>
        <end position="127"/>
    </location>
</feature>
<evidence type="ECO:0000256" key="1">
    <source>
        <dbReference type="ARBA" id="ARBA00004123"/>
    </source>
</evidence>
<evidence type="ECO:0000313" key="10">
    <source>
        <dbReference type="Proteomes" id="UP000386466"/>
    </source>
</evidence>
<dbReference type="Gene3D" id="3.30.1490.120">
    <property type="entry name" value="RNA polymerase Rpb7-like, N-terminal domain"/>
    <property type="match status" value="1"/>
</dbReference>
<keyword evidence="4 6" id="KW-0804">Transcription</keyword>
<dbReference type="GO" id="GO:0005666">
    <property type="term" value="C:RNA polymerase III complex"/>
    <property type="evidence" value="ECO:0007669"/>
    <property type="project" value="TreeGrafter"/>
</dbReference>
<dbReference type="InterPro" id="IPR013238">
    <property type="entry name" value="RNA_pol_III_Rbc25"/>
</dbReference>
<dbReference type="EMBL" id="CAAGRJ010021544">
    <property type="protein sequence ID" value="VFV35601.1"/>
    <property type="molecule type" value="Genomic_DNA"/>
</dbReference>
<organism evidence="9 10">
    <name type="scientific">Lynx pardinus</name>
    <name type="common">Iberian lynx</name>
    <name type="synonym">Felis pardina</name>
    <dbReference type="NCBI Taxonomy" id="191816"/>
    <lineage>
        <taxon>Eukaryota</taxon>
        <taxon>Metazoa</taxon>
        <taxon>Chordata</taxon>
        <taxon>Craniata</taxon>
        <taxon>Vertebrata</taxon>
        <taxon>Euteleostomi</taxon>
        <taxon>Mammalia</taxon>
        <taxon>Eutheria</taxon>
        <taxon>Laurasiatheria</taxon>
        <taxon>Carnivora</taxon>
        <taxon>Feliformia</taxon>
        <taxon>Felidae</taxon>
        <taxon>Felinae</taxon>
        <taxon>Lynx</taxon>
    </lineage>
</organism>
<dbReference type="Pfam" id="PF08292">
    <property type="entry name" value="RNA_pol_Rbc25"/>
    <property type="match status" value="1"/>
</dbReference>
<keyword evidence="5 6" id="KW-0539">Nucleus</keyword>
<evidence type="ECO:0000259" key="7">
    <source>
        <dbReference type="Pfam" id="PF03876"/>
    </source>
</evidence>
<comment type="similarity">
    <text evidence="2">Belongs to the eukaryotic RPB7/RPC8 RNA polymerase subunit family.</text>
</comment>
<dbReference type="InterPro" id="IPR005576">
    <property type="entry name" value="Rpb7-like_N"/>
</dbReference>
<evidence type="ECO:0000313" key="9">
    <source>
        <dbReference type="EMBL" id="VFV35601.1"/>
    </source>
</evidence>
<proteinExistence type="inferred from homology"/>
<keyword evidence="3 6" id="KW-0240">DNA-directed RNA polymerase</keyword>
<dbReference type="PANTHER" id="PTHR12709">
    <property type="entry name" value="DNA-DIRECTED RNA POLYMERASE II, III"/>
    <property type="match status" value="1"/>
</dbReference>
<evidence type="ECO:0000259" key="8">
    <source>
        <dbReference type="Pfam" id="PF08292"/>
    </source>
</evidence>
<dbReference type="CDD" id="cd04330">
    <property type="entry name" value="RNAP_III_Rpc25_N"/>
    <property type="match status" value="1"/>
</dbReference>
<dbReference type="Pfam" id="PF03876">
    <property type="entry name" value="SHS2_Rpb7-N"/>
    <property type="match status" value="1"/>
</dbReference>
<protein>
    <recommendedName>
        <fullName evidence="6">DNA-directed RNA polymerase subunit</fullName>
    </recommendedName>
</protein>
<dbReference type="Proteomes" id="UP000386466">
    <property type="component" value="Unassembled WGS sequence"/>
</dbReference>
<keyword evidence="10" id="KW-1185">Reference proteome</keyword>
<dbReference type="SUPFAM" id="SSF50249">
    <property type="entry name" value="Nucleic acid-binding proteins"/>
    <property type="match status" value="1"/>
</dbReference>
<reference evidence="9 10" key="1">
    <citation type="submission" date="2019-01" db="EMBL/GenBank/DDBJ databases">
        <authorList>
            <person name="Alioto T."/>
            <person name="Alioto T."/>
        </authorList>
    </citation>
    <scope>NUCLEOTIDE SEQUENCE [LARGE SCALE GENOMIC DNA]</scope>
</reference>
<sequence length="234" mass="25534">MARFSTSSPLFFTTSPPHPKALVPEFERKLNDSIAEELNKKLANKVVYNVGLCICLFDITKLEDAYVFPGDGASHTKVHFRYVVFHPFLDEILIGKIKGCSPEGVHVSLGFFDDILIPPESLQQPAKLYPPKAWREEGYLTKPRPWGRKGAHGLCSCTAAGGAGVAPGFPHPQPVCACVTTVPSAGARRPEGRAPLPPVFVQALEVDMCLFSVYPWQGSISEPGLGLLSWWTSS</sequence>
<evidence type="ECO:0000256" key="6">
    <source>
        <dbReference type="RuleBase" id="RU369086"/>
    </source>
</evidence>
<name>A0A485NP30_LYNPA</name>
<evidence type="ECO:0000256" key="2">
    <source>
        <dbReference type="ARBA" id="ARBA00009307"/>
    </source>
</evidence>
<dbReference type="PANTHER" id="PTHR12709:SF1">
    <property type="entry name" value="DNA-DIRECTED RNA POLYMERASE III SUBUNIT RPC8"/>
    <property type="match status" value="1"/>
</dbReference>
<dbReference type="GO" id="GO:0006384">
    <property type="term" value="P:transcription initiation at RNA polymerase III promoter"/>
    <property type="evidence" value="ECO:0007669"/>
    <property type="project" value="TreeGrafter"/>
</dbReference>
<comment type="subcellular location">
    <subcellularLocation>
        <location evidence="1 6">Nucleus</location>
    </subcellularLocation>
</comment>
<accession>A0A485NP30</accession>
<dbReference type="InterPro" id="IPR012340">
    <property type="entry name" value="NA-bd_OB-fold"/>
</dbReference>
<dbReference type="InterPro" id="IPR045113">
    <property type="entry name" value="Rpb7-like"/>
</dbReference>
<gene>
    <name evidence="9" type="ORF">LYPA_23C018621</name>
</gene>
<feature type="domain" description="RNA polymerase Rpb7-like N-terminal" evidence="7">
    <location>
        <begin position="26"/>
        <end position="72"/>
    </location>
</feature>
<dbReference type="SUPFAM" id="SSF88798">
    <property type="entry name" value="N-terminal, heterodimerisation domain of RBP7 (RpoE)"/>
    <property type="match status" value="1"/>
</dbReference>
<comment type="function">
    <text evidence="6">DNA-dependent RNA polymerase which catalyzes the transcription of DNA into RNA using the four ribonucleoside triphosphates as substrates.</text>
</comment>
<dbReference type="InterPro" id="IPR036898">
    <property type="entry name" value="RNA_pol_Rpb7-like_N_sf"/>
</dbReference>
<evidence type="ECO:0000256" key="3">
    <source>
        <dbReference type="ARBA" id="ARBA00022478"/>
    </source>
</evidence>
<dbReference type="FunFam" id="3.30.1490.120:FF:000002">
    <property type="entry name" value="DNA-directed RNA polymerase III subunit RPC8"/>
    <property type="match status" value="1"/>
</dbReference>
<dbReference type="Gene3D" id="2.40.50.140">
    <property type="entry name" value="Nucleic acid-binding proteins"/>
    <property type="match status" value="1"/>
</dbReference>
<evidence type="ECO:0000256" key="4">
    <source>
        <dbReference type="ARBA" id="ARBA00023163"/>
    </source>
</evidence>